<name>A0A069E283_9PROT</name>
<dbReference type="SMART" id="SM00418">
    <property type="entry name" value="HTH_ARSR"/>
    <property type="match status" value="1"/>
</dbReference>
<feature type="domain" description="HTH arsR-type" evidence="1">
    <location>
        <begin position="22"/>
        <end position="104"/>
    </location>
</feature>
<proteinExistence type="predicted"/>
<dbReference type="Pfam" id="PF12840">
    <property type="entry name" value="HTH_20"/>
    <property type="match status" value="1"/>
</dbReference>
<dbReference type="InterPro" id="IPR011991">
    <property type="entry name" value="ArsR-like_HTH"/>
</dbReference>
<dbReference type="InterPro" id="IPR036390">
    <property type="entry name" value="WH_DNA-bd_sf"/>
</dbReference>
<dbReference type="Proteomes" id="UP000027446">
    <property type="component" value="Unassembled WGS sequence"/>
</dbReference>
<accession>A0A069E283</accession>
<evidence type="ECO:0000259" key="1">
    <source>
        <dbReference type="SMART" id="SM00418"/>
    </source>
</evidence>
<dbReference type="InterPro" id="IPR001845">
    <property type="entry name" value="HTH_ArsR_DNA-bd_dom"/>
</dbReference>
<dbReference type="CDD" id="cd00090">
    <property type="entry name" value="HTH_ARSR"/>
    <property type="match status" value="1"/>
</dbReference>
<gene>
    <name evidence="2" type="ORF">HAD_14094</name>
</gene>
<dbReference type="RefSeq" id="WP_035572765.1">
    <property type="nucleotide sequence ID" value="NZ_ARYH01000002.1"/>
</dbReference>
<comment type="caution">
    <text evidence="2">The sequence shown here is derived from an EMBL/GenBank/DDBJ whole genome shotgun (WGS) entry which is preliminary data.</text>
</comment>
<protein>
    <recommendedName>
        <fullName evidence="1">HTH arsR-type domain-containing protein</fullName>
    </recommendedName>
</protein>
<dbReference type="InterPro" id="IPR036388">
    <property type="entry name" value="WH-like_DNA-bd_sf"/>
</dbReference>
<dbReference type="AlphaFoldDB" id="A0A069E283"/>
<reference evidence="2 3" key="1">
    <citation type="journal article" date="2014" name="Antonie Van Leeuwenhoek">
        <title>Hyphomonas beringensis sp. nov. and Hyphomonas chukchiensis sp. nov., isolated from surface seawater of the Bering Sea and Chukchi Sea.</title>
        <authorList>
            <person name="Li C."/>
            <person name="Lai Q."/>
            <person name="Li G."/>
            <person name="Dong C."/>
            <person name="Wang J."/>
            <person name="Liao Y."/>
            <person name="Shao Z."/>
        </authorList>
    </citation>
    <scope>NUCLEOTIDE SEQUENCE [LARGE SCALE GENOMIC DNA]</scope>
    <source>
        <strain evidence="2 3">MHS-3</strain>
    </source>
</reference>
<dbReference type="EMBL" id="ARYH01000002">
    <property type="protein sequence ID" value="KCZ83739.1"/>
    <property type="molecule type" value="Genomic_DNA"/>
</dbReference>
<keyword evidence="3" id="KW-1185">Reference proteome</keyword>
<dbReference type="STRING" id="1280949.HAD_14094"/>
<dbReference type="Gene3D" id="1.10.10.10">
    <property type="entry name" value="Winged helix-like DNA-binding domain superfamily/Winged helix DNA-binding domain"/>
    <property type="match status" value="1"/>
</dbReference>
<dbReference type="SUPFAM" id="SSF46785">
    <property type="entry name" value="Winged helix' DNA-binding domain"/>
    <property type="match status" value="1"/>
</dbReference>
<evidence type="ECO:0000313" key="3">
    <source>
        <dbReference type="Proteomes" id="UP000027446"/>
    </source>
</evidence>
<evidence type="ECO:0000313" key="2">
    <source>
        <dbReference type="EMBL" id="KCZ83739.1"/>
    </source>
</evidence>
<dbReference type="OrthoDB" id="7618228at2"/>
<dbReference type="GO" id="GO:0003700">
    <property type="term" value="F:DNA-binding transcription factor activity"/>
    <property type="evidence" value="ECO:0007669"/>
    <property type="project" value="InterPro"/>
</dbReference>
<dbReference type="PATRIC" id="fig|1280949.3.peg.2862"/>
<sequence length="201" mass="22729">MAGSDGSGETNDQDTYWVLRKDQLECMASTVRMDIVDHLVGNGQMSIKQLAASMGRQPSSIYYHIDMLVKAELVVEVGTQISNRRSEVLYATRAPRIRLQKALADPDNLETIDRTVGAVCRQAHRDFVEGMTHPDAQLEGPERNLGFFRLINRPSAESLREINGYIERIAEILWEERDTDQPLIAFAWTLTPLHEKADSED</sequence>
<organism evidence="2 3">
    <name type="scientific">Hyphomonas adhaerens MHS-3</name>
    <dbReference type="NCBI Taxonomy" id="1280949"/>
    <lineage>
        <taxon>Bacteria</taxon>
        <taxon>Pseudomonadati</taxon>
        <taxon>Pseudomonadota</taxon>
        <taxon>Alphaproteobacteria</taxon>
        <taxon>Hyphomonadales</taxon>
        <taxon>Hyphomonadaceae</taxon>
        <taxon>Hyphomonas</taxon>
    </lineage>
</organism>